<dbReference type="Proteomes" id="UP000707535">
    <property type="component" value="Unassembled WGS sequence"/>
</dbReference>
<proteinExistence type="predicted"/>
<comment type="caution">
    <text evidence="1">The sequence shown here is derived from an EMBL/GenBank/DDBJ whole genome shotgun (WGS) entry which is preliminary data.</text>
</comment>
<sequence>MNNLATINTGMTIESREVAKMIGRQHKELLRDIRRYLSDISTSADLRSSDFFIESLYKDKKGEERLCYLLTKKGCEFVANKMTGSKGNLFTADYISKFNKMEQNGNQIDLSNLSPELQMVQGLINSQAKQELATKKLESKVDGISDIVSLNVTDWRKQTNSLIRAMAKTQGGYGAYKEIGGNIYAETDRRAGADLNRRLQNLRSRMALEGASKSKVAKTNRLDVLEEDKRLKEIYLAVVKDFAIKYQVWNKEY</sequence>
<protein>
    <submittedName>
        <fullName evidence="1">Rha family transcriptional regulator</fullName>
    </submittedName>
</protein>
<evidence type="ECO:0000313" key="2">
    <source>
        <dbReference type="Proteomes" id="UP000707535"/>
    </source>
</evidence>
<name>A0A921FBW6_9LACO</name>
<dbReference type="EMBL" id="DYXG01000095">
    <property type="protein sequence ID" value="HJE97902.1"/>
    <property type="molecule type" value="Genomic_DNA"/>
</dbReference>
<accession>A0A921FBW6</accession>
<dbReference type="InterPro" id="IPR014054">
    <property type="entry name" value="Phage_regulatory_Rha"/>
</dbReference>
<organism evidence="1 2">
    <name type="scientific">Ligilactobacillus acidipiscis</name>
    <dbReference type="NCBI Taxonomy" id="89059"/>
    <lineage>
        <taxon>Bacteria</taxon>
        <taxon>Bacillati</taxon>
        <taxon>Bacillota</taxon>
        <taxon>Bacilli</taxon>
        <taxon>Lactobacillales</taxon>
        <taxon>Lactobacillaceae</taxon>
        <taxon>Ligilactobacillus</taxon>
    </lineage>
</organism>
<dbReference type="NCBIfam" id="TIGR02681">
    <property type="entry name" value="phage_pRha"/>
    <property type="match status" value="1"/>
</dbReference>
<reference evidence="1" key="2">
    <citation type="submission" date="2021-09" db="EMBL/GenBank/DDBJ databases">
        <authorList>
            <person name="Gilroy R."/>
        </authorList>
    </citation>
    <scope>NUCLEOTIDE SEQUENCE</scope>
    <source>
        <strain evidence="1">CHK174-6876</strain>
    </source>
</reference>
<reference evidence="1" key="1">
    <citation type="journal article" date="2021" name="PeerJ">
        <title>Extensive microbial diversity within the chicken gut microbiome revealed by metagenomics and culture.</title>
        <authorList>
            <person name="Gilroy R."/>
            <person name="Ravi A."/>
            <person name="Getino M."/>
            <person name="Pursley I."/>
            <person name="Horton D.L."/>
            <person name="Alikhan N.F."/>
            <person name="Baker D."/>
            <person name="Gharbi K."/>
            <person name="Hall N."/>
            <person name="Watson M."/>
            <person name="Adriaenssens E.M."/>
            <person name="Foster-Nyarko E."/>
            <person name="Jarju S."/>
            <person name="Secka A."/>
            <person name="Antonio M."/>
            <person name="Oren A."/>
            <person name="Chaudhuri R.R."/>
            <person name="La Ragione R."/>
            <person name="Hildebrand F."/>
            <person name="Pallen M.J."/>
        </authorList>
    </citation>
    <scope>NUCLEOTIDE SEQUENCE</scope>
    <source>
        <strain evidence="1">CHK174-6876</strain>
    </source>
</reference>
<dbReference type="Pfam" id="PF09669">
    <property type="entry name" value="Phage_pRha"/>
    <property type="match status" value="1"/>
</dbReference>
<dbReference type="AlphaFoldDB" id="A0A921FBW6"/>
<evidence type="ECO:0000313" key="1">
    <source>
        <dbReference type="EMBL" id="HJE97902.1"/>
    </source>
</evidence>
<gene>
    <name evidence="1" type="ORF">K8V00_09795</name>
</gene>